<proteinExistence type="predicted"/>
<comment type="caution">
    <text evidence="2">The sequence shown here is derived from an EMBL/GenBank/DDBJ whole genome shotgun (WGS) entry which is preliminary data.</text>
</comment>
<dbReference type="Pfam" id="PF01402">
    <property type="entry name" value="RHH_1"/>
    <property type="match status" value="1"/>
</dbReference>
<dbReference type="CDD" id="cd22231">
    <property type="entry name" value="RHH_NikR_HicB-like"/>
    <property type="match status" value="1"/>
</dbReference>
<dbReference type="InterPro" id="IPR010985">
    <property type="entry name" value="Ribbon_hlx_hlx"/>
</dbReference>
<sequence length="91" mass="10641">MASKIINISLPEGLLQEVDRLAQLEKRSRSELFREAVRRYLQEASFGWAVTDRRAFAKLSATSLNDIWDNPVDAQLWDNWEERHARKAKAR</sequence>
<dbReference type="InterPro" id="IPR002145">
    <property type="entry name" value="CopG"/>
</dbReference>
<protein>
    <recommendedName>
        <fullName evidence="1">Ribbon-helix-helix protein CopG domain-containing protein</fullName>
    </recommendedName>
</protein>
<dbReference type="InterPro" id="IPR013321">
    <property type="entry name" value="Arc_rbn_hlx_hlx"/>
</dbReference>
<accession>A0A1F5V1M4</accession>
<name>A0A1F5V1M4_FRAXR</name>
<feature type="domain" description="Ribbon-helix-helix protein CopG" evidence="1">
    <location>
        <begin position="4"/>
        <end position="42"/>
    </location>
</feature>
<dbReference type="Gene3D" id="1.10.1220.10">
    <property type="entry name" value="Met repressor-like"/>
    <property type="match status" value="1"/>
</dbReference>
<evidence type="ECO:0000313" key="3">
    <source>
        <dbReference type="Proteomes" id="UP000179157"/>
    </source>
</evidence>
<dbReference type="EMBL" id="MFGX01000014">
    <property type="protein sequence ID" value="OGF57319.1"/>
    <property type="molecule type" value="Genomic_DNA"/>
</dbReference>
<dbReference type="Proteomes" id="UP000179157">
    <property type="component" value="Unassembled WGS sequence"/>
</dbReference>
<dbReference type="AlphaFoldDB" id="A0A1F5V1M4"/>
<reference evidence="2 3" key="1">
    <citation type="journal article" date="2016" name="Nat. Commun.">
        <title>Thousands of microbial genomes shed light on interconnected biogeochemical processes in an aquifer system.</title>
        <authorList>
            <person name="Anantharaman K."/>
            <person name="Brown C.T."/>
            <person name="Hug L.A."/>
            <person name="Sharon I."/>
            <person name="Castelle C.J."/>
            <person name="Probst A.J."/>
            <person name="Thomas B.C."/>
            <person name="Singh A."/>
            <person name="Wilkins M.J."/>
            <person name="Karaoz U."/>
            <person name="Brodie E.L."/>
            <person name="Williams K.H."/>
            <person name="Hubbard S.S."/>
            <person name="Banfield J.F."/>
        </authorList>
    </citation>
    <scope>NUCLEOTIDE SEQUENCE [LARGE SCALE GENOMIC DNA]</scope>
    <source>
        <strain evidence="3">RBG_16_55_9</strain>
    </source>
</reference>
<dbReference type="GO" id="GO:0006355">
    <property type="term" value="P:regulation of DNA-templated transcription"/>
    <property type="evidence" value="ECO:0007669"/>
    <property type="project" value="InterPro"/>
</dbReference>
<organism evidence="2 3">
    <name type="scientific">Fraserbacteria sp. (strain RBG_16_55_9)</name>
    <dbReference type="NCBI Taxonomy" id="1817864"/>
    <lineage>
        <taxon>Bacteria</taxon>
        <taxon>Candidatus Fraseribacteriota</taxon>
    </lineage>
</organism>
<gene>
    <name evidence="2" type="ORF">A2Z21_02185</name>
</gene>
<evidence type="ECO:0000259" key="1">
    <source>
        <dbReference type="Pfam" id="PF01402"/>
    </source>
</evidence>
<evidence type="ECO:0000313" key="2">
    <source>
        <dbReference type="EMBL" id="OGF57319.1"/>
    </source>
</evidence>
<dbReference type="SUPFAM" id="SSF47598">
    <property type="entry name" value="Ribbon-helix-helix"/>
    <property type="match status" value="1"/>
</dbReference>